<reference evidence="1 2" key="1">
    <citation type="submission" date="2019-11" db="EMBL/GenBank/DDBJ databases">
        <title>Identification of a novel strain.</title>
        <authorList>
            <person name="Xu Q."/>
            <person name="Wang G."/>
        </authorList>
    </citation>
    <scope>NUCLEOTIDE SEQUENCE [LARGE SCALE GENOMIC DNA]</scope>
    <source>
        <strain evidence="2">xq</strain>
    </source>
</reference>
<accession>A0A6I3KI60</accession>
<dbReference type="Proteomes" id="UP000440694">
    <property type="component" value="Unassembled WGS sequence"/>
</dbReference>
<comment type="caution">
    <text evidence="1">The sequence shown here is derived from an EMBL/GenBank/DDBJ whole genome shotgun (WGS) entry which is preliminary data.</text>
</comment>
<dbReference type="RefSeq" id="WP_154738603.1">
    <property type="nucleotide sequence ID" value="NZ_WMBQ01000001.1"/>
</dbReference>
<name>A0A6I3KI60_9HYPH</name>
<protein>
    <submittedName>
        <fullName evidence="1">Uncharacterized protein</fullName>
    </submittedName>
</protein>
<organism evidence="1 2">
    <name type="scientific">Hyphomicrobium album</name>
    <dbReference type="NCBI Taxonomy" id="2665159"/>
    <lineage>
        <taxon>Bacteria</taxon>
        <taxon>Pseudomonadati</taxon>
        <taxon>Pseudomonadota</taxon>
        <taxon>Alphaproteobacteria</taxon>
        <taxon>Hyphomicrobiales</taxon>
        <taxon>Hyphomicrobiaceae</taxon>
        <taxon>Hyphomicrobium</taxon>
    </lineage>
</organism>
<dbReference type="EMBL" id="WMBQ01000001">
    <property type="protein sequence ID" value="MTD94138.1"/>
    <property type="molecule type" value="Genomic_DNA"/>
</dbReference>
<proteinExistence type="predicted"/>
<sequence>MQVATEMPYWMRSIGRHLRAKCSAEPKLPFEVRLNLLKLVRVEGEMHVLHVYSGLF</sequence>
<gene>
    <name evidence="1" type="ORF">GIW81_07280</name>
</gene>
<evidence type="ECO:0000313" key="2">
    <source>
        <dbReference type="Proteomes" id="UP000440694"/>
    </source>
</evidence>
<keyword evidence="2" id="KW-1185">Reference proteome</keyword>
<dbReference type="AlphaFoldDB" id="A0A6I3KI60"/>
<evidence type="ECO:0000313" key="1">
    <source>
        <dbReference type="EMBL" id="MTD94138.1"/>
    </source>
</evidence>